<accession>A0ABS8W3V5</accession>
<evidence type="ECO:0000313" key="2">
    <source>
        <dbReference type="EMBL" id="MCE2056001.1"/>
    </source>
</evidence>
<feature type="compositionally biased region" description="Polar residues" evidence="1">
    <location>
        <begin position="46"/>
        <end position="63"/>
    </location>
</feature>
<comment type="caution">
    <text evidence="2">The sequence shown here is derived from an EMBL/GenBank/DDBJ whole genome shotgun (WGS) entry which is preliminary data.</text>
</comment>
<feature type="region of interest" description="Disordered" evidence="1">
    <location>
        <begin position="46"/>
        <end position="70"/>
    </location>
</feature>
<protein>
    <submittedName>
        <fullName evidence="2">Uncharacterized protein</fullName>
    </submittedName>
</protein>
<sequence length="140" mass="15952">MECSGSEKKCCNLFLVKECGESQSDNSKIQQGKCQENFDEVEYDAESSNYGTKDNLENSQEVTSGIEERDNELIISYSNDEEESDGHHCSRKEDITCKGFVEDEDEEDVSSSSISRAINVEDEVERNRLFWLTCFEVGYP</sequence>
<gene>
    <name evidence="2" type="ORF">HAX54_043908</name>
</gene>
<reference evidence="2 3" key="1">
    <citation type="journal article" date="2021" name="BMC Genomics">
        <title>Datura genome reveals duplications of psychoactive alkaloid biosynthetic genes and high mutation rate following tissue culture.</title>
        <authorList>
            <person name="Rajewski A."/>
            <person name="Carter-House D."/>
            <person name="Stajich J."/>
            <person name="Litt A."/>
        </authorList>
    </citation>
    <scope>NUCLEOTIDE SEQUENCE [LARGE SCALE GENOMIC DNA]</scope>
    <source>
        <strain evidence="2">AR-01</strain>
    </source>
</reference>
<keyword evidence="3" id="KW-1185">Reference proteome</keyword>
<proteinExistence type="predicted"/>
<dbReference type="EMBL" id="JACEIK010006635">
    <property type="protein sequence ID" value="MCE2056001.1"/>
    <property type="molecule type" value="Genomic_DNA"/>
</dbReference>
<evidence type="ECO:0000313" key="3">
    <source>
        <dbReference type="Proteomes" id="UP000823775"/>
    </source>
</evidence>
<evidence type="ECO:0000256" key="1">
    <source>
        <dbReference type="SAM" id="MobiDB-lite"/>
    </source>
</evidence>
<organism evidence="2 3">
    <name type="scientific">Datura stramonium</name>
    <name type="common">Jimsonweed</name>
    <name type="synonym">Common thornapple</name>
    <dbReference type="NCBI Taxonomy" id="4076"/>
    <lineage>
        <taxon>Eukaryota</taxon>
        <taxon>Viridiplantae</taxon>
        <taxon>Streptophyta</taxon>
        <taxon>Embryophyta</taxon>
        <taxon>Tracheophyta</taxon>
        <taxon>Spermatophyta</taxon>
        <taxon>Magnoliopsida</taxon>
        <taxon>eudicotyledons</taxon>
        <taxon>Gunneridae</taxon>
        <taxon>Pentapetalae</taxon>
        <taxon>asterids</taxon>
        <taxon>lamiids</taxon>
        <taxon>Solanales</taxon>
        <taxon>Solanaceae</taxon>
        <taxon>Solanoideae</taxon>
        <taxon>Datureae</taxon>
        <taxon>Datura</taxon>
    </lineage>
</organism>
<dbReference type="Proteomes" id="UP000823775">
    <property type="component" value="Unassembled WGS sequence"/>
</dbReference>
<name>A0ABS8W3V5_DATST</name>